<dbReference type="PANTHER" id="PTHR42928:SF5">
    <property type="entry name" value="BLR1237 PROTEIN"/>
    <property type="match status" value="1"/>
</dbReference>
<dbReference type="Pfam" id="PF03401">
    <property type="entry name" value="TctC"/>
    <property type="match status" value="1"/>
</dbReference>
<dbReference type="GeneID" id="97310140"/>
<name>A0A4Y8MKW3_9BURK</name>
<dbReference type="InterPro" id="IPR005064">
    <property type="entry name" value="BUG"/>
</dbReference>
<dbReference type="EMBL" id="SNVI01000004">
    <property type="protein sequence ID" value="TFE38089.1"/>
    <property type="molecule type" value="Genomic_DNA"/>
</dbReference>
<gene>
    <name evidence="2" type="ORF">E2553_37480</name>
</gene>
<protein>
    <recommendedName>
        <fullName evidence="4">Tripartite tricarboxylate transporter substrate binding protein</fullName>
    </recommendedName>
</protein>
<evidence type="ECO:0000256" key="1">
    <source>
        <dbReference type="ARBA" id="ARBA00006987"/>
    </source>
</evidence>
<sequence length="108" mass="11594">MSKAPGQPVVVLNRDGAGMTLDMDQLAKAKPDGYTIVFSSDVAINMTPLVMRSVSYKDGDFEAVCRPNVLDTVVITGPNSSIKSFEDLIAVGHPWAAQTRLINAKEIS</sequence>
<proteinExistence type="inferred from homology"/>
<evidence type="ECO:0000313" key="3">
    <source>
        <dbReference type="Proteomes" id="UP000297385"/>
    </source>
</evidence>
<dbReference type="PANTHER" id="PTHR42928">
    <property type="entry name" value="TRICARBOXYLATE-BINDING PROTEIN"/>
    <property type="match status" value="1"/>
</dbReference>
<organism evidence="2 3">
    <name type="scientific">Paraburkholderia dipogonis</name>
    <dbReference type="NCBI Taxonomy" id="1211383"/>
    <lineage>
        <taxon>Bacteria</taxon>
        <taxon>Pseudomonadati</taxon>
        <taxon>Pseudomonadota</taxon>
        <taxon>Betaproteobacteria</taxon>
        <taxon>Burkholderiales</taxon>
        <taxon>Burkholderiaceae</taxon>
        <taxon>Paraburkholderia</taxon>
    </lineage>
</organism>
<comment type="caution">
    <text evidence="2">The sequence shown here is derived from an EMBL/GenBank/DDBJ whole genome shotgun (WGS) entry which is preliminary data.</text>
</comment>
<dbReference type="RefSeq" id="WP_134465739.1">
    <property type="nucleotide sequence ID" value="NZ_JBHMFL010000109.1"/>
</dbReference>
<dbReference type="Proteomes" id="UP000297385">
    <property type="component" value="Unassembled WGS sequence"/>
</dbReference>
<dbReference type="InterPro" id="IPR042100">
    <property type="entry name" value="Bug_dom1"/>
</dbReference>
<evidence type="ECO:0000313" key="2">
    <source>
        <dbReference type="EMBL" id="TFE38089.1"/>
    </source>
</evidence>
<evidence type="ECO:0008006" key="4">
    <source>
        <dbReference type="Google" id="ProtNLM"/>
    </source>
</evidence>
<dbReference type="AlphaFoldDB" id="A0A4Y8MKW3"/>
<accession>A0A4Y8MKW3</accession>
<reference evidence="2 3" key="1">
    <citation type="submission" date="2019-03" db="EMBL/GenBank/DDBJ databases">
        <title>Complete Genome Sequence of Paraburkholderia dipogonis ICMP 19430T, a Nitrogen-fixing Symbiont of the South African Invasive Legume Dipogon lignosus in New Zealand.</title>
        <authorList>
            <person name="De Meyer S.E."/>
        </authorList>
    </citation>
    <scope>NUCLEOTIDE SEQUENCE [LARGE SCALE GENOMIC DNA]</scope>
    <source>
        <strain evidence="2 3">ICMP 19430</strain>
    </source>
</reference>
<comment type="similarity">
    <text evidence="1">Belongs to the UPF0065 (bug) family.</text>
</comment>
<dbReference type="Gene3D" id="3.40.190.150">
    <property type="entry name" value="Bordetella uptake gene, domain 1"/>
    <property type="match status" value="1"/>
</dbReference>